<keyword evidence="2 6" id="KW-0812">Transmembrane</keyword>
<evidence type="ECO:0000256" key="6">
    <source>
        <dbReference type="SAM" id="Phobius"/>
    </source>
</evidence>
<evidence type="ECO:0000256" key="2">
    <source>
        <dbReference type="ARBA" id="ARBA00022692"/>
    </source>
</evidence>
<dbReference type="PANTHER" id="PTHR13325">
    <property type="entry name" value="PROTEASE M50 MEMBRANE-BOUND TRANSCRIPTION FACTOR SITE 2 PROTEASE"/>
    <property type="match status" value="1"/>
</dbReference>
<dbReference type="Pfam" id="PF02163">
    <property type="entry name" value="Peptidase_M50"/>
    <property type="match status" value="1"/>
</dbReference>
<evidence type="ECO:0000313" key="9">
    <source>
        <dbReference type="Proteomes" id="UP001146793"/>
    </source>
</evidence>
<keyword evidence="3 6" id="KW-1133">Transmembrane helix</keyword>
<feature type="transmembrane region" description="Helical" evidence="6">
    <location>
        <begin position="38"/>
        <end position="61"/>
    </location>
</feature>
<evidence type="ECO:0000259" key="7">
    <source>
        <dbReference type="Pfam" id="PF02163"/>
    </source>
</evidence>
<feature type="domain" description="Peptidase M50" evidence="7">
    <location>
        <begin position="136"/>
        <end position="279"/>
    </location>
</feature>
<dbReference type="GO" id="GO:0012505">
    <property type="term" value="C:endomembrane system"/>
    <property type="evidence" value="ECO:0007669"/>
    <property type="project" value="UniProtKB-SubCell"/>
</dbReference>
<dbReference type="GO" id="GO:0004222">
    <property type="term" value="F:metalloendopeptidase activity"/>
    <property type="evidence" value="ECO:0007669"/>
    <property type="project" value="InterPro"/>
</dbReference>
<feature type="transmembrane region" description="Helical" evidence="6">
    <location>
        <begin position="130"/>
        <end position="152"/>
    </location>
</feature>
<evidence type="ECO:0000256" key="1">
    <source>
        <dbReference type="ARBA" id="ARBA00004127"/>
    </source>
</evidence>
<accession>A0AAV7ZXW1</accession>
<dbReference type="GO" id="GO:1905897">
    <property type="term" value="P:regulation of response to endoplasmic reticulum stress"/>
    <property type="evidence" value="ECO:0007669"/>
    <property type="project" value="TreeGrafter"/>
</dbReference>
<comment type="caution">
    <text evidence="8">The sequence shown here is derived from an EMBL/GenBank/DDBJ whole genome shotgun (WGS) entry which is preliminary data.</text>
</comment>
<name>A0AAV7ZXW1_9EUKA</name>
<dbReference type="InterPro" id="IPR008915">
    <property type="entry name" value="Peptidase_M50"/>
</dbReference>
<evidence type="ECO:0000256" key="5">
    <source>
        <dbReference type="ARBA" id="ARBA00032658"/>
    </source>
</evidence>
<feature type="transmembrane region" description="Helical" evidence="6">
    <location>
        <begin position="73"/>
        <end position="105"/>
    </location>
</feature>
<dbReference type="EMBL" id="JANTQA010000021">
    <property type="protein sequence ID" value="KAJ3446029.1"/>
    <property type="molecule type" value="Genomic_DNA"/>
</dbReference>
<evidence type="ECO:0000256" key="4">
    <source>
        <dbReference type="ARBA" id="ARBA00023136"/>
    </source>
</evidence>
<protein>
    <recommendedName>
        <fullName evidence="5">Endopeptidase S2P</fullName>
    </recommendedName>
</protein>
<evidence type="ECO:0000256" key="3">
    <source>
        <dbReference type="ARBA" id="ARBA00022989"/>
    </source>
</evidence>
<feature type="transmembrane region" description="Helical" evidence="6">
    <location>
        <begin position="203"/>
        <end position="224"/>
    </location>
</feature>
<feature type="transmembrane region" description="Helical" evidence="6">
    <location>
        <begin position="164"/>
        <end position="183"/>
    </location>
</feature>
<dbReference type="GO" id="GO:0005737">
    <property type="term" value="C:cytoplasm"/>
    <property type="evidence" value="ECO:0007669"/>
    <property type="project" value="TreeGrafter"/>
</dbReference>
<evidence type="ECO:0000313" key="8">
    <source>
        <dbReference type="EMBL" id="KAJ3446029.1"/>
    </source>
</evidence>
<feature type="transmembrane region" description="Helical" evidence="6">
    <location>
        <begin position="380"/>
        <end position="405"/>
    </location>
</feature>
<organism evidence="8 9">
    <name type="scientific">Anaeramoeba flamelloides</name>
    <dbReference type="NCBI Taxonomy" id="1746091"/>
    <lineage>
        <taxon>Eukaryota</taxon>
        <taxon>Metamonada</taxon>
        <taxon>Anaeramoebidae</taxon>
        <taxon>Anaeramoeba</taxon>
    </lineage>
</organism>
<feature type="transmembrane region" description="Helical" evidence="6">
    <location>
        <begin position="5"/>
        <end position="26"/>
    </location>
</feature>
<dbReference type="AlphaFoldDB" id="A0AAV7ZXW1"/>
<dbReference type="InterPro" id="IPR001193">
    <property type="entry name" value="MBTPS2"/>
</dbReference>
<feature type="transmembrane region" description="Helical" evidence="6">
    <location>
        <begin position="432"/>
        <end position="451"/>
    </location>
</feature>
<comment type="subcellular location">
    <subcellularLocation>
        <location evidence="1">Endomembrane system</location>
        <topology evidence="1">Multi-pass membrane protein</topology>
    </subcellularLocation>
</comment>
<dbReference type="PANTHER" id="PTHR13325:SF3">
    <property type="entry name" value="MEMBRANE-BOUND TRANSCRIPTION FACTOR SITE-2 PROTEASE"/>
    <property type="match status" value="1"/>
</dbReference>
<gene>
    <name evidence="8" type="ORF">M0812_08564</name>
</gene>
<reference evidence="8" key="1">
    <citation type="submission" date="2022-08" db="EMBL/GenBank/DDBJ databases">
        <title>Novel sulphate-reducing endosymbionts in the free-living metamonad Anaeramoeba.</title>
        <authorList>
            <person name="Jerlstrom-Hultqvist J."/>
            <person name="Cepicka I."/>
            <person name="Gallot-Lavallee L."/>
            <person name="Salas-Leiva D."/>
            <person name="Curtis B.A."/>
            <person name="Zahonova K."/>
            <person name="Pipaliya S."/>
            <person name="Dacks J."/>
            <person name="Roger A.J."/>
        </authorList>
    </citation>
    <scope>NUCLEOTIDE SEQUENCE</scope>
    <source>
        <strain evidence="8">Busselton2</strain>
    </source>
</reference>
<dbReference type="Proteomes" id="UP001146793">
    <property type="component" value="Unassembled WGS sequence"/>
</dbReference>
<proteinExistence type="predicted"/>
<dbReference type="GO" id="GO:0016020">
    <property type="term" value="C:membrane"/>
    <property type="evidence" value="ECO:0007669"/>
    <property type="project" value="InterPro"/>
</dbReference>
<dbReference type="GO" id="GO:0031293">
    <property type="term" value="P:membrane protein intracellular domain proteolysis"/>
    <property type="evidence" value="ECO:0007669"/>
    <property type="project" value="TreeGrafter"/>
</dbReference>
<keyword evidence="4 6" id="KW-0472">Membrane</keyword>
<sequence length="457" mass="53335">MILGFFQYLILWVAWYCFLRGLFHFFPSLIERLLTRFHLSISIFSITRSSGSLTSFCNYLLKLPTGLKRIINWWFSIGAFVTIFLIVFVFFFLTLSIIVGIRAILYQHPDPKLFNWIYLFYLPGSDVPQAFWYFYLLDILILSLIHEFGHALATISQDFPISKAGYYLAVIWPGFFVEINSIIRRIGFWDQLKICCAGIWQNFMVVVTIFLLLFSGSYIQPIFYNQAEGVVISKIKSPIFGETMSIGDCITQINNCSVNSTSDFYKCLDSIKIENEKMKQLHNEQILINEKKQQQEKFQEDRVYYDEHEEEEEGQEEKYKIDKQIIEIEKNSVKIHLDNGKKYRISGDSELLSKVIVLGDVIPKLNWTRKFSFFYRIPKFCSFLLTFSLTTTINILLITTIPGLLSEGETVIKILVDKYSPNSRFSNIFPKVLKILGGGLLFSRFFMAIYFTNKEIK</sequence>